<keyword evidence="3" id="KW-0238">DNA-binding</keyword>
<dbReference type="PROSITE" id="PS50937">
    <property type="entry name" value="HTH_MERR_2"/>
    <property type="match status" value="1"/>
</dbReference>
<accession>X5DQI8</accession>
<dbReference type="Gene3D" id="1.10.1660.10">
    <property type="match status" value="1"/>
</dbReference>
<reference evidence="6 7" key="1">
    <citation type="journal article" date="2015" name="Int. J. Syst. Evol. Microbiol.">
        <title>Revisiting Corynebacterium glyciniphilum (ex Kubota et al., 1972) sp. nov., nom. rev., isolated from putrefied banana.</title>
        <authorList>
            <person name="Al-Dilaimi A."/>
            <person name="Bednarz H."/>
            <person name="Lomker A."/>
            <person name="Niehaus K."/>
            <person name="Kalinowski J."/>
            <person name="Ruckert C."/>
        </authorList>
    </citation>
    <scope>NUCLEOTIDE SEQUENCE [LARGE SCALE GENOMIC DNA]</scope>
    <source>
        <strain evidence="6">AJ 3170</strain>
    </source>
</reference>
<dbReference type="GO" id="GO:0003677">
    <property type="term" value="F:DNA binding"/>
    <property type="evidence" value="ECO:0007669"/>
    <property type="project" value="UniProtKB-KW"/>
</dbReference>
<dbReference type="OrthoDB" id="9808480at2"/>
<feature type="domain" description="HTH merR-type" evidence="5">
    <location>
        <begin position="1"/>
        <end position="68"/>
    </location>
</feature>
<dbReference type="AlphaFoldDB" id="X5DQI8"/>
<dbReference type="STRING" id="1404245.CGLY_05505"/>
<dbReference type="InterPro" id="IPR000551">
    <property type="entry name" value="MerR-type_HTH_dom"/>
</dbReference>
<dbReference type="EMBL" id="CP006842">
    <property type="protein sequence ID" value="AHW63549.1"/>
    <property type="molecule type" value="Genomic_DNA"/>
</dbReference>
<dbReference type="KEGG" id="cgy:CGLY_05505"/>
<dbReference type="HOGENOM" id="CLU_060077_4_0_11"/>
<organism evidence="6 7">
    <name type="scientific">Corynebacterium glyciniphilum AJ 3170</name>
    <dbReference type="NCBI Taxonomy" id="1404245"/>
    <lineage>
        <taxon>Bacteria</taxon>
        <taxon>Bacillati</taxon>
        <taxon>Actinomycetota</taxon>
        <taxon>Actinomycetes</taxon>
        <taxon>Mycobacteriales</taxon>
        <taxon>Corynebacteriaceae</taxon>
        <taxon>Corynebacterium</taxon>
    </lineage>
</organism>
<dbReference type="SMART" id="SM00422">
    <property type="entry name" value="HTH_MERR"/>
    <property type="match status" value="1"/>
</dbReference>
<dbReference type="CDD" id="cd01282">
    <property type="entry name" value="HTH_MerR-like_sg3"/>
    <property type="match status" value="1"/>
</dbReference>
<dbReference type="Pfam" id="PF13411">
    <property type="entry name" value="MerR_1"/>
    <property type="match status" value="1"/>
</dbReference>
<sequence>MRIGELSRQTGVSIRSLRYYEEQNLLHPARLSSGYRVYDDADVDRVHRIQALLSAGLSTHKIEHILPCLQGHEGDPVALACSDLYDELVAERDELLDRIDALRASVTALDAVITASPQPTTT</sequence>
<dbReference type="PANTHER" id="PTHR30204:SF69">
    <property type="entry name" value="MERR-FAMILY TRANSCRIPTIONAL REGULATOR"/>
    <property type="match status" value="1"/>
</dbReference>
<name>X5DQI8_9CORY</name>
<dbReference type="SUPFAM" id="SSF46955">
    <property type="entry name" value="Putative DNA-binding domain"/>
    <property type="match status" value="1"/>
</dbReference>
<dbReference type="Proteomes" id="UP000023703">
    <property type="component" value="Chromosome"/>
</dbReference>
<evidence type="ECO:0000256" key="4">
    <source>
        <dbReference type="ARBA" id="ARBA00023163"/>
    </source>
</evidence>
<dbReference type="PANTHER" id="PTHR30204">
    <property type="entry name" value="REDOX-CYCLING DRUG-SENSING TRANSCRIPTIONAL ACTIVATOR SOXR"/>
    <property type="match status" value="1"/>
</dbReference>
<dbReference type="PRINTS" id="PR00040">
    <property type="entry name" value="HTHMERR"/>
</dbReference>
<dbReference type="eggNOG" id="COG0789">
    <property type="taxonomic scope" value="Bacteria"/>
</dbReference>
<dbReference type="GO" id="GO:0003700">
    <property type="term" value="F:DNA-binding transcription factor activity"/>
    <property type="evidence" value="ECO:0007669"/>
    <property type="project" value="InterPro"/>
</dbReference>
<evidence type="ECO:0000256" key="3">
    <source>
        <dbReference type="ARBA" id="ARBA00023125"/>
    </source>
</evidence>
<evidence type="ECO:0000256" key="1">
    <source>
        <dbReference type="ARBA" id="ARBA00022491"/>
    </source>
</evidence>
<dbReference type="InterPro" id="IPR047057">
    <property type="entry name" value="MerR_fam"/>
</dbReference>
<evidence type="ECO:0000256" key="2">
    <source>
        <dbReference type="ARBA" id="ARBA00023015"/>
    </source>
</evidence>
<evidence type="ECO:0000313" key="7">
    <source>
        <dbReference type="Proteomes" id="UP000023703"/>
    </source>
</evidence>
<dbReference type="PROSITE" id="PS00552">
    <property type="entry name" value="HTH_MERR_1"/>
    <property type="match status" value="1"/>
</dbReference>
<keyword evidence="7" id="KW-1185">Reference proteome</keyword>
<protein>
    <recommendedName>
        <fullName evidence="5">HTH merR-type domain-containing protein</fullName>
    </recommendedName>
</protein>
<gene>
    <name evidence="6" type="ORF">CGLY_05505</name>
</gene>
<evidence type="ECO:0000313" key="6">
    <source>
        <dbReference type="EMBL" id="AHW63549.1"/>
    </source>
</evidence>
<dbReference type="InterPro" id="IPR009061">
    <property type="entry name" value="DNA-bd_dom_put_sf"/>
</dbReference>
<proteinExistence type="predicted"/>
<keyword evidence="4" id="KW-0804">Transcription</keyword>
<keyword evidence="1" id="KW-0678">Repressor</keyword>
<evidence type="ECO:0000259" key="5">
    <source>
        <dbReference type="PROSITE" id="PS50937"/>
    </source>
</evidence>
<keyword evidence="2" id="KW-0805">Transcription regulation</keyword>